<reference evidence="1 2" key="1">
    <citation type="submission" date="2016-10" db="EMBL/GenBank/DDBJ databases">
        <authorList>
            <person name="de Groot N.N."/>
        </authorList>
    </citation>
    <scope>NUCLEOTIDE SEQUENCE [LARGE SCALE GENOMIC DNA]</scope>
    <source>
        <strain evidence="1 2">AB35.6</strain>
    </source>
</reference>
<dbReference type="OrthoDB" id="118259at2"/>
<dbReference type="AlphaFoldDB" id="A0A1H4MWF6"/>
<organism evidence="1 2">
    <name type="scientific">Terriglobus roseus</name>
    <dbReference type="NCBI Taxonomy" id="392734"/>
    <lineage>
        <taxon>Bacteria</taxon>
        <taxon>Pseudomonadati</taxon>
        <taxon>Acidobacteriota</taxon>
        <taxon>Terriglobia</taxon>
        <taxon>Terriglobales</taxon>
        <taxon>Acidobacteriaceae</taxon>
        <taxon>Terriglobus</taxon>
    </lineage>
</organism>
<proteinExistence type="predicted"/>
<accession>A0A1H4MWF6</accession>
<dbReference type="Proteomes" id="UP000182409">
    <property type="component" value="Unassembled WGS sequence"/>
</dbReference>
<evidence type="ECO:0000313" key="2">
    <source>
        <dbReference type="Proteomes" id="UP000182409"/>
    </source>
</evidence>
<gene>
    <name evidence="1" type="ORF">SAMN05443244_2062</name>
</gene>
<sequence length="163" mass="17766">MQNAKDTFYLTLRDRLAALNPGRTVQVRGALRPAIVVAENELEQDDAALLEAFVLTWKITTIDSTEPRGLCAAVCEIGYATRGTPESSGLDRGRVLDAMDAELRSILQPGNVLKRRFDASPSIAMATQIFWSAPTFNAANLDANRIRRTATVTLFALQEAGEA</sequence>
<evidence type="ECO:0000313" key="1">
    <source>
        <dbReference type="EMBL" id="SEB87349.1"/>
    </source>
</evidence>
<dbReference type="RefSeq" id="WP_074653801.1">
    <property type="nucleotide sequence ID" value="NZ_FNSD01000001.1"/>
</dbReference>
<name>A0A1H4MWF6_9BACT</name>
<dbReference type="EMBL" id="FNSD01000001">
    <property type="protein sequence ID" value="SEB87349.1"/>
    <property type="molecule type" value="Genomic_DNA"/>
</dbReference>
<protein>
    <submittedName>
        <fullName evidence="1">Uncharacterized protein</fullName>
    </submittedName>
</protein>